<reference evidence="3 4" key="1">
    <citation type="submission" date="2024-11" db="EMBL/GenBank/DDBJ databases">
        <title>The Natural Products Discovery Center: Release of the First 8490 Sequenced Strains for Exploring Actinobacteria Biosynthetic Diversity.</title>
        <authorList>
            <person name="Kalkreuter E."/>
            <person name="Kautsar S.A."/>
            <person name="Yang D."/>
            <person name="Bader C.D."/>
            <person name="Teijaro C.N."/>
            <person name="Fluegel L."/>
            <person name="Davis C.M."/>
            <person name="Simpson J.R."/>
            <person name="Lauterbach L."/>
            <person name="Steele A.D."/>
            <person name="Gui C."/>
            <person name="Meng S."/>
            <person name="Li G."/>
            <person name="Viehrig K."/>
            <person name="Ye F."/>
            <person name="Su P."/>
            <person name="Kiefer A.F."/>
            <person name="Nichols A."/>
            <person name="Cepeda A.J."/>
            <person name="Yan W."/>
            <person name="Fan B."/>
            <person name="Jiang Y."/>
            <person name="Adhikari A."/>
            <person name="Zheng C.-J."/>
            <person name="Schuster L."/>
            <person name="Cowan T.M."/>
            <person name="Smanski M.J."/>
            <person name="Chevrette M.G."/>
            <person name="De Carvalho L.P.S."/>
            <person name="Shen B."/>
        </authorList>
    </citation>
    <scope>NUCLEOTIDE SEQUENCE [LARGE SCALE GENOMIC DNA]</scope>
    <source>
        <strain evidence="3 4">NPDC020863</strain>
    </source>
</reference>
<dbReference type="SUPFAM" id="SSF53474">
    <property type="entry name" value="alpha/beta-Hydrolases"/>
    <property type="match status" value="1"/>
</dbReference>
<protein>
    <submittedName>
        <fullName evidence="3">Alpha/beta hydrolase family protein</fullName>
        <ecNumber evidence="3">3.4.-.-</ecNumber>
    </submittedName>
</protein>
<proteinExistence type="predicted"/>
<dbReference type="Pfam" id="PF00326">
    <property type="entry name" value="Peptidase_S9"/>
    <property type="match status" value="1"/>
</dbReference>
<feature type="domain" description="Peptidase S9 prolyl oligopeptidase catalytic" evidence="2">
    <location>
        <begin position="399"/>
        <end position="600"/>
    </location>
</feature>
<evidence type="ECO:0000313" key="3">
    <source>
        <dbReference type="EMBL" id="MFK4272680.1"/>
    </source>
</evidence>
<accession>A0ABW8M6U7</accession>
<keyword evidence="1 3" id="KW-0378">Hydrolase</keyword>
<evidence type="ECO:0000259" key="2">
    <source>
        <dbReference type="Pfam" id="PF00326"/>
    </source>
</evidence>
<sequence>MTATRTASPALWPLLATLRSRLSFRFSATGRAATALVTDGRGFLYGEFWDLGGVRPHCRVVPGLRYDADGGGHQLPNDAVPFDDGAVLLISSGELLFVSPDGRQRPAGLLPARPVVAAPAPDGSHAVFFVVRDASSDHCSAWWWPGPQAPVRRLGGLSPLLARGGGWLDPGADRYVLNVRDGARTVPSAYHLRTGECTALPIDPAGDDIAWYTAPHTGEVLLVSAVESEDEAHQLRLFRPGEPTRALSAPRSLSGTATPVAMHPGGGLVALHVVDTPHRSLVLLDTTADEIRPMKAAEPCVLGAGAWSEGLSGTSRLWTLSIGAGLPARMVAHDPDGWSEVRDGTQAGTSDAWAPSWAERLPGAEGEIEAIVCGHQDWRSARQVVMCLHGGPADRWALKFSQLFQVLADEGVTVIAPNPRGSVGYGDAFHGLIVGAWAGPDLEDVLALARHIHRSRRGGPVALYGASYGAFLALLAAGMAPTLWSEVVAVAPFLNGDRLYPEASSAVRAMIDRLGGRTVIVDAAGPRDVLAQLPHITAPLVVLHGEHDRTIPASQPQRLVSELGRLGRRPGADFHYLEVAAAGHAPLDGSAELHQAVARFLAHGEWAAPPAAGTCCAGPAPGGRTPTTT</sequence>
<organism evidence="3 4">
    <name type="scientific">Streptomyces milbemycinicus</name>
    <dbReference type="NCBI Taxonomy" id="476552"/>
    <lineage>
        <taxon>Bacteria</taxon>
        <taxon>Bacillati</taxon>
        <taxon>Actinomycetota</taxon>
        <taxon>Actinomycetes</taxon>
        <taxon>Kitasatosporales</taxon>
        <taxon>Streptomycetaceae</taxon>
        <taxon>Streptomyces</taxon>
    </lineage>
</organism>
<keyword evidence="4" id="KW-1185">Reference proteome</keyword>
<dbReference type="EC" id="3.4.-.-" evidence="3"/>
<dbReference type="InterPro" id="IPR001375">
    <property type="entry name" value="Peptidase_S9_cat"/>
</dbReference>
<dbReference type="RefSeq" id="WP_358645957.1">
    <property type="nucleotide sequence ID" value="NZ_JBFACG010000044.1"/>
</dbReference>
<evidence type="ECO:0000313" key="4">
    <source>
        <dbReference type="Proteomes" id="UP001620295"/>
    </source>
</evidence>
<name>A0ABW8M6U7_9ACTN</name>
<dbReference type="GO" id="GO:0016787">
    <property type="term" value="F:hydrolase activity"/>
    <property type="evidence" value="ECO:0007669"/>
    <property type="project" value="UniProtKB-KW"/>
</dbReference>
<gene>
    <name evidence="3" type="ORF">ACI2L5_48565</name>
</gene>
<dbReference type="InterPro" id="IPR029058">
    <property type="entry name" value="AB_hydrolase_fold"/>
</dbReference>
<dbReference type="PANTHER" id="PTHR42776:SF27">
    <property type="entry name" value="DIPEPTIDYL PEPTIDASE FAMILY MEMBER 6"/>
    <property type="match status" value="1"/>
</dbReference>
<comment type="caution">
    <text evidence="3">The sequence shown here is derived from an EMBL/GenBank/DDBJ whole genome shotgun (WGS) entry which is preliminary data.</text>
</comment>
<dbReference type="EMBL" id="JBJDQH010000030">
    <property type="protein sequence ID" value="MFK4272680.1"/>
    <property type="molecule type" value="Genomic_DNA"/>
</dbReference>
<dbReference type="PANTHER" id="PTHR42776">
    <property type="entry name" value="SERINE PEPTIDASE S9 FAMILY MEMBER"/>
    <property type="match status" value="1"/>
</dbReference>
<dbReference type="Gene3D" id="3.40.50.1820">
    <property type="entry name" value="alpha/beta hydrolase"/>
    <property type="match status" value="1"/>
</dbReference>
<evidence type="ECO:0000256" key="1">
    <source>
        <dbReference type="ARBA" id="ARBA00022801"/>
    </source>
</evidence>
<dbReference type="Proteomes" id="UP001620295">
    <property type="component" value="Unassembled WGS sequence"/>
</dbReference>